<feature type="region of interest" description="Disordered" evidence="5">
    <location>
        <begin position="1261"/>
        <end position="1286"/>
    </location>
</feature>
<dbReference type="InterPro" id="IPR004031">
    <property type="entry name" value="PMP22/EMP/MP20/Claudin"/>
</dbReference>
<feature type="compositionally biased region" description="Polar residues" evidence="5">
    <location>
        <begin position="980"/>
        <end position="996"/>
    </location>
</feature>
<keyword evidence="2 6" id="KW-0812">Transmembrane</keyword>
<dbReference type="Gene3D" id="1.20.140.150">
    <property type="match status" value="2"/>
</dbReference>
<feature type="compositionally biased region" description="Polar residues" evidence="5">
    <location>
        <begin position="627"/>
        <end position="650"/>
    </location>
</feature>
<feature type="compositionally biased region" description="Basic and acidic residues" evidence="5">
    <location>
        <begin position="938"/>
        <end position="958"/>
    </location>
</feature>
<evidence type="ECO:0000256" key="3">
    <source>
        <dbReference type="ARBA" id="ARBA00022989"/>
    </source>
</evidence>
<dbReference type="Pfam" id="PF00822">
    <property type="entry name" value="PMP22_Claudin"/>
    <property type="match status" value="1"/>
</dbReference>
<evidence type="ECO:0000313" key="8">
    <source>
        <dbReference type="EMBL" id="CAF3808917.1"/>
    </source>
</evidence>
<evidence type="ECO:0000256" key="1">
    <source>
        <dbReference type="ARBA" id="ARBA00004141"/>
    </source>
</evidence>
<comment type="caution">
    <text evidence="7">The sequence shown here is derived from an EMBL/GenBank/DDBJ whole genome shotgun (WGS) entry which is preliminary data.</text>
</comment>
<organism evidence="7 9">
    <name type="scientific">Didymodactylos carnosus</name>
    <dbReference type="NCBI Taxonomy" id="1234261"/>
    <lineage>
        <taxon>Eukaryota</taxon>
        <taxon>Metazoa</taxon>
        <taxon>Spiralia</taxon>
        <taxon>Gnathifera</taxon>
        <taxon>Rotifera</taxon>
        <taxon>Eurotatoria</taxon>
        <taxon>Bdelloidea</taxon>
        <taxon>Philodinida</taxon>
        <taxon>Philodinidae</taxon>
        <taxon>Didymodactylos</taxon>
    </lineage>
</organism>
<feature type="compositionally biased region" description="Polar residues" evidence="5">
    <location>
        <begin position="895"/>
        <end position="937"/>
    </location>
</feature>
<gene>
    <name evidence="7" type="ORF">GPM918_LOCUS15654</name>
    <name evidence="8" type="ORF">SRO942_LOCUS15654</name>
</gene>
<feature type="transmembrane region" description="Helical" evidence="6">
    <location>
        <begin position="114"/>
        <end position="143"/>
    </location>
</feature>
<evidence type="ECO:0000256" key="2">
    <source>
        <dbReference type="ARBA" id="ARBA00022692"/>
    </source>
</evidence>
<feature type="region of interest" description="Disordered" evidence="5">
    <location>
        <begin position="895"/>
        <end position="1039"/>
    </location>
</feature>
<protein>
    <submittedName>
        <fullName evidence="7">Uncharacterized protein</fullName>
    </submittedName>
</protein>
<feature type="compositionally biased region" description="Polar residues" evidence="5">
    <location>
        <begin position="1"/>
        <end position="12"/>
    </location>
</feature>
<feature type="compositionally biased region" description="Low complexity" evidence="5">
    <location>
        <begin position="1013"/>
        <end position="1026"/>
    </location>
</feature>
<dbReference type="OrthoDB" id="10019884at2759"/>
<feature type="transmembrane region" description="Helical" evidence="6">
    <location>
        <begin position="244"/>
        <end position="266"/>
    </location>
</feature>
<feature type="transmembrane region" description="Helical" evidence="6">
    <location>
        <begin position="199"/>
        <end position="224"/>
    </location>
</feature>
<feature type="region of interest" description="Disordered" evidence="5">
    <location>
        <begin position="788"/>
        <end position="848"/>
    </location>
</feature>
<feature type="transmembrane region" description="Helical" evidence="6">
    <location>
        <begin position="1142"/>
        <end position="1165"/>
    </location>
</feature>
<feature type="region of interest" description="Disordered" evidence="5">
    <location>
        <begin position="531"/>
        <end position="663"/>
    </location>
</feature>
<dbReference type="GO" id="GO:0016020">
    <property type="term" value="C:membrane"/>
    <property type="evidence" value="ECO:0007669"/>
    <property type="project" value="UniProtKB-SubCell"/>
</dbReference>
<evidence type="ECO:0000256" key="5">
    <source>
        <dbReference type="SAM" id="MobiDB-lite"/>
    </source>
</evidence>
<keyword evidence="3 6" id="KW-1133">Transmembrane helix</keyword>
<keyword evidence="4 6" id="KW-0472">Membrane</keyword>
<dbReference type="PANTHER" id="PTHR21284">
    <property type="entry name" value="EG:80H7.2 PROTEIN"/>
    <property type="match status" value="1"/>
</dbReference>
<evidence type="ECO:0000256" key="4">
    <source>
        <dbReference type="ARBA" id="ARBA00023136"/>
    </source>
</evidence>
<dbReference type="PANTHER" id="PTHR21284:SF12">
    <property type="entry name" value="EG:80H7.2 PROTEIN"/>
    <property type="match status" value="1"/>
</dbReference>
<proteinExistence type="predicted"/>
<feature type="transmembrane region" description="Helical" evidence="6">
    <location>
        <begin position="164"/>
        <end position="187"/>
    </location>
</feature>
<feature type="transmembrane region" description="Helical" evidence="6">
    <location>
        <begin position="362"/>
        <end position="386"/>
    </location>
</feature>
<feature type="region of interest" description="Disordered" evidence="5">
    <location>
        <begin position="1"/>
        <end position="21"/>
    </location>
</feature>
<accession>A0A814JID3</accession>
<reference evidence="7" key="1">
    <citation type="submission" date="2021-02" db="EMBL/GenBank/DDBJ databases">
        <authorList>
            <person name="Nowell W R."/>
        </authorList>
    </citation>
    <scope>NUCLEOTIDE SEQUENCE</scope>
</reference>
<dbReference type="EMBL" id="CAJOBC010003969">
    <property type="protein sequence ID" value="CAF3808917.1"/>
    <property type="molecule type" value="Genomic_DNA"/>
</dbReference>
<feature type="transmembrane region" description="Helical" evidence="6">
    <location>
        <begin position="40"/>
        <end position="64"/>
    </location>
</feature>
<feature type="transmembrane region" description="Helical" evidence="6">
    <location>
        <begin position="398"/>
        <end position="421"/>
    </location>
</feature>
<name>A0A814JID3_9BILA</name>
<dbReference type="Proteomes" id="UP000681722">
    <property type="component" value="Unassembled WGS sequence"/>
</dbReference>
<evidence type="ECO:0000313" key="9">
    <source>
        <dbReference type="Proteomes" id="UP000663829"/>
    </source>
</evidence>
<feature type="transmembrane region" description="Helical" evidence="6">
    <location>
        <begin position="318"/>
        <end position="341"/>
    </location>
</feature>
<feature type="compositionally biased region" description="Polar residues" evidence="5">
    <location>
        <begin position="1261"/>
        <end position="1277"/>
    </location>
</feature>
<evidence type="ECO:0000313" key="7">
    <source>
        <dbReference type="EMBL" id="CAF1038527.1"/>
    </source>
</evidence>
<feature type="transmembrane region" description="Helical" evidence="6">
    <location>
        <begin position="1177"/>
        <end position="1199"/>
    </location>
</feature>
<comment type="subcellular location">
    <subcellularLocation>
        <location evidence="1">Membrane</location>
        <topology evidence="1">Multi-pass membrane protein</topology>
    </subcellularLocation>
</comment>
<sequence length="1431" mass="159552">MDQNNQDTNNILWNGAGGGYPDGGSRKRGGNGLLSKIPSLFFPAIILLGFSWVLHTLATFIPYWSTFRGVSHSRAGLWSARANSTMIQNFYFPPASPQIQNLIKYSFTSASTKAYIVTVQFLMTFNFVFMLIVLVLLFMDLIFYERMGRDSFLQGEQNSSETTLKYGLLLYIIYVFGVFEWAAWITYVGSRHDNRWHMHVSFAFTVIVSIFLIVLIFMFIIEFLKRFTLNRKNWTNWYGQWTEWGLFIFLTALLFLLIAICCPEWAYARSNSHHTFAEGGLFKQCNMTTVYKRKPSPTTQCTLSNSSSNRSWINTAQAFFLIAYIVGILLLIAMVIFRKSFQHDETGYRTAVEERFKVPQPLFSYIVAGIMIGICFLFSLIGVSVFGSFIFDKTGYRANWAFLIVIFAMILFLIAGIMFILDAVHSYRQALNSASGIEKFFFPAPLNQRVQSMAPLIPPQFPPTMMGPSTTPGLTIPNGSTNVASSGFPQFNDAGSRSFQLLPVNNTGAAPVTQAPFGNYFNGGADFGPNAHLDEYQSNNQPVPNDYTYPKTGGGNAYPQANGDNAYPHTGGNAYPQANGDNAYPHTGGNAYPQANGDNAYPHTGGNAYPQADGGNAYPHTEGDNAHSYTDGSAYPQTDGGNALPNNSSRGFGPPVPFTSTKKGNVRETVPVIELLRRHFVQQQRLNYNHERLLERFQQMKTPLPSEFRTYGVSTLPGRNYDRWINTNRLSQLSRPPSGTSSETYRYLGEAGGPAWANEPFYGEQEGSANSGFGRYTRNVSSIMQNRAQDSQTVGSYQPADIHDESSGSIPNYIRPVFSQKKSNLDDNDQSDEEKSNETRSPPPGVKKGYISYPAWKRKYQDVIPVNPFLYNVRTSRPNSTYNLYNGSHGLSTATPTYEGRNASSVSIDSTSTEVQKLTKNQPYHHLQQSDAENGQTKVDDTHKPYRRDTLELIESARDNGPIVDSPPDSPIRNRRKGSDSQSINFNKLSPTVTTHSRTDPVFPRTQPVSSKTNPTSSQTPSVSTQKPNLAVAESDQSSIKDTADNIALTANTSDEFLSTPKSTIPNAPPLPSKGSDDISIKLVLRCLVYDLQLGTKKDHNVNTNVNRAKKRCSLCPAKPGRKHFQSNFQHPSRRKTQRIKFATGLNTIGLICLYIFLLLCIIIGGDSVASSQPWKIVGIVLSAITCVIGIILISLTIFKQSRNTKWDNKKTEYLIESEATVIEDMDDYETPRSMKRSKSMIAQHERNEIHENHVNHVNTISRSATQPPRSATQPPRSSSSITHEEHHHNPNLIFCPGCNRHHPVEHQCMYSTMNRFGHPPSPQKSYNKQETIGVQTGVDDKPKAELIKPRPKTKIEKATMSTTTETQTIVTTSPASNITESIILRRVPIPTAKVVVQQPTTKVMIVKVPNVAGQLIMQNNNNNKSQESNT</sequence>
<keyword evidence="9" id="KW-1185">Reference proteome</keyword>
<evidence type="ECO:0000256" key="6">
    <source>
        <dbReference type="SAM" id="Phobius"/>
    </source>
</evidence>
<dbReference type="EMBL" id="CAJNOQ010003969">
    <property type="protein sequence ID" value="CAF1038527.1"/>
    <property type="molecule type" value="Genomic_DNA"/>
</dbReference>
<dbReference type="Proteomes" id="UP000663829">
    <property type="component" value="Unassembled WGS sequence"/>
</dbReference>